<reference evidence="2" key="1">
    <citation type="submission" date="2020-11" db="EMBL/GenBank/DDBJ databases">
        <authorList>
            <consortium name="DOE Joint Genome Institute"/>
            <person name="Ahrendt S."/>
            <person name="Riley R."/>
            <person name="Andreopoulos W."/>
            <person name="Labutti K."/>
            <person name="Pangilinan J."/>
            <person name="Ruiz-Duenas F.J."/>
            <person name="Barrasa J.M."/>
            <person name="Sanchez-Garcia M."/>
            <person name="Camarero S."/>
            <person name="Miyauchi S."/>
            <person name="Serrano A."/>
            <person name="Linde D."/>
            <person name="Babiker R."/>
            <person name="Drula E."/>
            <person name="Ayuso-Fernandez I."/>
            <person name="Pacheco R."/>
            <person name="Padilla G."/>
            <person name="Ferreira P."/>
            <person name="Barriuso J."/>
            <person name="Kellner H."/>
            <person name="Castanera R."/>
            <person name="Alfaro M."/>
            <person name="Ramirez L."/>
            <person name="Pisabarro A.G."/>
            <person name="Kuo A."/>
            <person name="Tritt A."/>
            <person name="Lipzen A."/>
            <person name="He G."/>
            <person name="Yan M."/>
            <person name="Ng V."/>
            <person name="Cullen D."/>
            <person name="Martin F."/>
            <person name="Rosso M.-N."/>
            <person name="Henrissat B."/>
            <person name="Hibbett D."/>
            <person name="Martinez A.T."/>
            <person name="Grigoriev I.V."/>
        </authorList>
    </citation>
    <scope>NUCLEOTIDE SEQUENCE</scope>
    <source>
        <strain evidence="2">AH 40177</strain>
    </source>
</reference>
<feature type="domain" description="DUF6593" evidence="1">
    <location>
        <begin position="47"/>
        <end position="161"/>
    </location>
</feature>
<dbReference type="EMBL" id="JADNRY010000004">
    <property type="protein sequence ID" value="KAF9077316.1"/>
    <property type="molecule type" value="Genomic_DNA"/>
</dbReference>
<protein>
    <recommendedName>
        <fullName evidence="1">DUF6593 domain-containing protein</fullName>
    </recommendedName>
</protein>
<dbReference type="Proteomes" id="UP000772434">
    <property type="component" value="Unassembled WGS sequence"/>
</dbReference>
<evidence type="ECO:0000313" key="2">
    <source>
        <dbReference type="EMBL" id="KAF9077316.1"/>
    </source>
</evidence>
<evidence type="ECO:0000313" key="3">
    <source>
        <dbReference type="Proteomes" id="UP000772434"/>
    </source>
</evidence>
<dbReference type="AlphaFoldDB" id="A0A9P5Q397"/>
<evidence type="ECO:0000259" key="1">
    <source>
        <dbReference type="Pfam" id="PF20236"/>
    </source>
</evidence>
<gene>
    <name evidence="2" type="ORF">BDP27DRAFT_1254318</name>
</gene>
<name>A0A9P5Q397_9AGAR</name>
<accession>A0A9P5Q397</accession>
<dbReference type="OrthoDB" id="3191568at2759"/>
<dbReference type="InterPro" id="IPR046528">
    <property type="entry name" value="DUF6593"/>
</dbReference>
<sequence>MSNPFSAWVYNNDAHTRPSPTLGALPSSGSTSTDFMTFYFTSLNTTILNCTLTAPNGQPYLYVTTDPSVPGYSVFKTADGRSVALVEWNQRSAQVEIRGILHKQQASQYMRLSPDRRFRIMTLAGQEYAWVPRDNTICMYKVNSSNAACLAKLSREQGNFRLDVSPSVMQNGLLTPAVLGAVLLQSGRRIDSD</sequence>
<dbReference type="Pfam" id="PF20236">
    <property type="entry name" value="DUF6593"/>
    <property type="match status" value="1"/>
</dbReference>
<comment type="caution">
    <text evidence="2">The sequence shown here is derived from an EMBL/GenBank/DDBJ whole genome shotgun (WGS) entry which is preliminary data.</text>
</comment>
<organism evidence="2 3">
    <name type="scientific">Rhodocollybia butyracea</name>
    <dbReference type="NCBI Taxonomy" id="206335"/>
    <lineage>
        <taxon>Eukaryota</taxon>
        <taxon>Fungi</taxon>
        <taxon>Dikarya</taxon>
        <taxon>Basidiomycota</taxon>
        <taxon>Agaricomycotina</taxon>
        <taxon>Agaricomycetes</taxon>
        <taxon>Agaricomycetidae</taxon>
        <taxon>Agaricales</taxon>
        <taxon>Marasmiineae</taxon>
        <taxon>Omphalotaceae</taxon>
        <taxon>Rhodocollybia</taxon>
    </lineage>
</organism>
<proteinExistence type="predicted"/>
<keyword evidence="3" id="KW-1185">Reference proteome</keyword>